<feature type="domain" description="X8" evidence="10">
    <location>
        <begin position="123"/>
        <end position="207"/>
    </location>
</feature>
<evidence type="ECO:0000256" key="7">
    <source>
        <dbReference type="ARBA" id="ARBA00023180"/>
    </source>
</evidence>
<dbReference type="GO" id="GO:0009506">
    <property type="term" value="C:plasmodesma"/>
    <property type="evidence" value="ECO:0007669"/>
    <property type="project" value="UniProtKB-ARBA"/>
</dbReference>
<dbReference type="FunFam" id="1.20.58.1040:FF:000001">
    <property type="entry name" value="Glucan endo-1,3-beta-glucosidase 4"/>
    <property type="match status" value="1"/>
</dbReference>
<dbReference type="InterPro" id="IPR044788">
    <property type="entry name" value="X8_dom_prot"/>
</dbReference>
<keyword evidence="9" id="KW-0812">Transmembrane</keyword>
<dbReference type="SMART" id="SM00768">
    <property type="entry name" value="X8"/>
    <property type="match status" value="1"/>
</dbReference>
<evidence type="ECO:0000256" key="6">
    <source>
        <dbReference type="ARBA" id="ARBA00023157"/>
    </source>
</evidence>
<dbReference type="Pfam" id="PF07983">
    <property type="entry name" value="X8"/>
    <property type="match status" value="1"/>
</dbReference>
<evidence type="ECO:0000256" key="2">
    <source>
        <dbReference type="ARBA" id="ARBA00022475"/>
    </source>
</evidence>
<dbReference type="AlphaFoldDB" id="A0A8J5IQV4"/>
<feature type="transmembrane region" description="Helical" evidence="9">
    <location>
        <begin position="91"/>
        <end position="117"/>
    </location>
</feature>
<dbReference type="PANTHER" id="PTHR31044">
    <property type="entry name" value="BETA-1,3 GLUCANASE"/>
    <property type="match status" value="1"/>
</dbReference>
<dbReference type="Proteomes" id="UP000734854">
    <property type="component" value="Unassembled WGS sequence"/>
</dbReference>
<organism evidence="11 12">
    <name type="scientific">Zingiber officinale</name>
    <name type="common">Ginger</name>
    <name type="synonym">Amomum zingiber</name>
    <dbReference type="NCBI Taxonomy" id="94328"/>
    <lineage>
        <taxon>Eukaryota</taxon>
        <taxon>Viridiplantae</taxon>
        <taxon>Streptophyta</taxon>
        <taxon>Embryophyta</taxon>
        <taxon>Tracheophyta</taxon>
        <taxon>Spermatophyta</taxon>
        <taxon>Magnoliopsida</taxon>
        <taxon>Liliopsida</taxon>
        <taxon>Zingiberales</taxon>
        <taxon>Zingiberaceae</taxon>
        <taxon>Zingiber</taxon>
    </lineage>
</organism>
<accession>A0A8J5IQV4</accession>
<dbReference type="PANTHER" id="PTHR31044:SF25">
    <property type="entry name" value="PLASMODESMATA CALLOSE-BINDING PROTEIN 3"/>
    <property type="match status" value="1"/>
</dbReference>
<keyword evidence="9" id="KW-1133">Transmembrane helix</keyword>
<evidence type="ECO:0000256" key="8">
    <source>
        <dbReference type="SAM" id="MobiDB-lite"/>
    </source>
</evidence>
<reference evidence="11 12" key="1">
    <citation type="submission" date="2020-08" db="EMBL/GenBank/DDBJ databases">
        <title>Plant Genome Project.</title>
        <authorList>
            <person name="Zhang R.-G."/>
        </authorList>
    </citation>
    <scope>NUCLEOTIDE SEQUENCE [LARGE SCALE GENOMIC DNA]</scope>
    <source>
        <tissue evidence="11">Rhizome</tissue>
    </source>
</reference>
<evidence type="ECO:0000259" key="10">
    <source>
        <dbReference type="SMART" id="SM00768"/>
    </source>
</evidence>
<comment type="subcellular location">
    <subcellularLocation>
        <location evidence="1">Cell membrane</location>
        <topology evidence="1">Lipid-anchor</topology>
        <topology evidence="1">GPI-anchor</topology>
    </subcellularLocation>
</comment>
<evidence type="ECO:0000256" key="5">
    <source>
        <dbReference type="ARBA" id="ARBA00023136"/>
    </source>
</evidence>
<evidence type="ECO:0000256" key="4">
    <source>
        <dbReference type="ARBA" id="ARBA00022729"/>
    </source>
</evidence>
<dbReference type="GO" id="GO:0005886">
    <property type="term" value="C:plasma membrane"/>
    <property type="evidence" value="ECO:0007669"/>
    <property type="project" value="UniProtKB-SubCell"/>
</dbReference>
<feature type="compositionally biased region" description="Low complexity" evidence="8">
    <location>
        <begin position="215"/>
        <end position="237"/>
    </location>
</feature>
<evidence type="ECO:0000256" key="3">
    <source>
        <dbReference type="ARBA" id="ARBA00022622"/>
    </source>
</evidence>
<keyword evidence="3" id="KW-0449">Lipoprotein</keyword>
<protein>
    <recommendedName>
        <fullName evidence="10">X8 domain-containing protein</fullName>
    </recommendedName>
</protein>
<evidence type="ECO:0000256" key="9">
    <source>
        <dbReference type="SAM" id="Phobius"/>
    </source>
</evidence>
<keyword evidence="12" id="KW-1185">Reference proteome</keyword>
<keyword evidence="7" id="KW-0325">Glycoprotein</keyword>
<keyword evidence="4" id="KW-0732">Signal</keyword>
<name>A0A8J5IQV4_ZINOF</name>
<dbReference type="EMBL" id="JACMSC010000001">
    <property type="protein sequence ID" value="KAG6537458.1"/>
    <property type="molecule type" value="Genomic_DNA"/>
</dbReference>
<keyword evidence="6" id="KW-1015">Disulfide bond</keyword>
<proteinExistence type="predicted"/>
<evidence type="ECO:0000313" key="12">
    <source>
        <dbReference type="Proteomes" id="UP000734854"/>
    </source>
</evidence>
<feature type="region of interest" description="Disordered" evidence="8">
    <location>
        <begin position="211"/>
        <end position="255"/>
    </location>
</feature>
<dbReference type="GO" id="GO:0098552">
    <property type="term" value="C:side of membrane"/>
    <property type="evidence" value="ECO:0007669"/>
    <property type="project" value="UniProtKB-KW"/>
</dbReference>
<gene>
    <name evidence="11" type="ORF">ZIOFF_002552</name>
</gene>
<keyword evidence="5 9" id="KW-0472">Membrane</keyword>
<dbReference type="Gene3D" id="1.20.58.1040">
    <property type="match status" value="1"/>
</dbReference>
<dbReference type="InterPro" id="IPR012946">
    <property type="entry name" value="X8"/>
</dbReference>
<evidence type="ECO:0000256" key="1">
    <source>
        <dbReference type="ARBA" id="ARBA00004609"/>
    </source>
</evidence>
<sequence length="280" mass="29067">MSLFKNNLASGLSASSRGPIPISNWILCALLLDPVHPNMPMKVCWVEFIIVHQVFDLLPQPTHGFGRSPKGNGRKNFSNSLQKDCSLQRPVCHLVVFCIFPLAMAALAVAALFLAMIGGSEATWCVCKPEMGDTALQKTLDYACGAGADCNPILQNGACYSPNTVRSHCSYATNSYYQRKGQAQGACDFSGTATLTTTDPSYSSCTYPATQSAAGSSSTPSTSTPGTSTPTSFTPSTGGLGGLGPSTGISSDTDHGGLVLEPGMGALLFAATGTCMALLS</sequence>
<evidence type="ECO:0000313" key="11">
    <source>
        <dbReference type="EMBL" id="KAG6537458.1"/>
    </source>
</evidence>
<comment type="caution">
    <text evidence="11">The sequence shown here is derived from an EMBL/GenBank/DDBJ whole genome shotgun (WGS) entry which is preliminary data.</text>
</comment>
<keyword evidence="3" id="KW-0336">GPI-anchor</keyword>
<keyword evidence="2" id="KW-1003">Cell membrane</keyword>